<dbReference type="EMBL" id="NKUA01000011">
    <property type="protein sequence ID" value="PYD78769.1"/>
    <property type="molecule type" value="Genomic_DNA"/>
</dbReference>
<accession>A0A318QUH6</accession>
<comment type="caution">
    <text evidence="1">The sequence shown here is derived from an EMBL/GenBank/DDBJ whole genome shotgun (WGS) entry which is preliminary data.</text>
</comment>
<keyword evidence="2" id="KW-1185">Reference proteome</keyword>
<evidence type="ECO:0000313" key="2">
    <source>
        <dbReference type="Proteomes" id="UP000247814"/>
    </source>
</evidence>
<evidence type="ECO:0000313" key="1">
    <source>
        <dbReference type="EMBL" id="PYD78769.1"/>
    </source>
</evidence>
<gene>
    <name evidence="1" type="ORF">CFR77_09525</name>
</gene>
<protein>
    <submittedName>
        <fullName evidence="1">Uncharacterized protein</fullName>
    </submittedName>
</protein>
<dbReference type="AlphaFoldDB" id="A0A318QUH6"/>
<organism evidence="1 2">
    <name type="scientific">Komagataeibacter sucrofermentans</name>
    <dbReference type="NCBI Taxonomy" id="1053551"/>
    <lineage>
        <taxon>Bacteria</taxon>
        <taxon>Pseudomonadati</taxon>
        <taxon>Pseudomonadota</taxon>
        <taxon>Alphaproteobacteria</taxon>
        <taxon>Acetobacterales</taxon>
        <taxon>Acetobacteraceae</taxon>
        <taxon>Komagataeibacter</taxon>
    </lineage>
</organism>
<dbReference type="Proteomes" id="UP000247814">
    <property type="component" value="Unassembled WGS sequence"/>
</dbReference>
<dbReference type="RefSeq" id="WP_110569322.1">
    <property type="nucleotide sequence ID" value="NZ_CP137147.1"/>
</dbReference>
<dbReference type="OrthoDB" id="7272686at2"/>
<proteinExistence type="predicted"/>
<reference evidence="1 2" key="1">
    <citation type="submission" date="2017-07" db="EMBL/GenBank/DDBJ databases">
        <title>A draft genome sequence of Komagataeibacter sucrofermentans LMG 18788.</title>
        <authorList>
            <person name="Skraban J."/>
            <person name="Cleenwerck I."/>
            <person name="Vandamme P."/>
            <person name="Trcek J."/>
        </authorList>
    </citation>
    <scope>NUCLEOTIDE SEQUENCE [LARGE SCALE GENOMIC DNA]</scope>
    <source>
        <strain evidence="1 2">LMG 18788</strain>
    </source>
</reference>
<sequence length="101" mass="11064">MRQGHDPLPAPEQERLAVQIWQNAFHAAVLDLDEAQRAALLRRLGQFGQAMAQGREGASRVNTRAVRAHALDVLARVKQAAGTCVPLADVPQWCRDAPDCD</sequence>
<name>A0A318QUH6_9PROT</name>